<gene>
    <name evidence="1" type="ORF">C801_03088</name>
</gene>
<dbReference type="HOGENOM" id="CLU_3372250_0_0_10"/>
<evidence type="ECO:0000313" key="2">
    <source>
        <dbReference type="Proteomes" id="UP000014212"/>
    </source>
</evidence>
<dbReference type="Proteomes" id="UP000014212">
    <property type="component" value="Unassembled WGS sequence"/>
</dbReference>
<protein>
    <submittedName>
        <fullName evidence="1">Uncharacterized protein</fullName>
    </submittedName>
</protein>
<proteinExistence type="predicted"/>
<comment type="caution">
    <text evidence="1">The sequence shown here is derived from an EMBL/GenBank/DDBJ whole genome shotgun (WGS) entry which is preliminary data.</text>
</comment>
<reference evidence="1 2" key="1">
    <citation type="submission" date="2013-04" db="EMBL/GenBank/DDBJ databases">
        <title>The Genome Sequence of Bacteroides uniformis dnLKV2.</title>
        <authorList>
            <consortium name="The Broad Institute Genomics Platform"/>
            <consortium name="The Broad Institute Genome Sequencing Center for Infectious Disease"/>
            <person name="Earl A."/>
            <person name="Xavier R."/>
            <person name="Kuhn K."/>
            <person name="Stappenbeck T."/>
            <person name="Walker B."/>
            <person name="Young S."/>
            <person name="Zeng Q."/>
            <person name="Gargeya S."/>
            <person name="Fitzgerald M."/>
            <person name="Haas B."/>
            <person name="Abouelleil A."/>
            <person name="Allen A.W."/>
            <person name="Alvarado L."/>
            <person name="Arachchi H.M."/>
            <person name="Berlin A.M."/>
            <person name="Chapman S.B."/>
            <person name="Gainer-Dewar J."/>
            <person name="Goldberg J."/>
            <person name="Griggs A."/>
            <person name="Gujja S."/>
            <person name="Hansen M."/>
            <person name="Howarth C."/>
            <person name="Imamovic A."/>
            <person name="Ireland A."/>
            <person name="Larimer J."/>
            <person name="McCowan C."/>
            <person name="Murphy C."/>
            <person name="Pearson M."/>
            <person name="Poon T.W."/>
            <person name="Priest M."/>
            <person name="Roberts A."/>
            <person name="Saif S."/>
            <person name="Shea T."/>
            <person name="Sisk P."/>
            <person name="Sykes S."/>
            <person name="Wortman J."/>
            <person name="Nusbaum C."/>
            <person name="Birren B."/>
        </authorList>
    </citation>
    <scope>NUCLEOTIDE SEQUENCE [LARGE SCALE GENOMIC DNA]</scope>
    <source>
        <strain evidence="2">dnLKV2</strain>
    </source>
</reference>
<name>R9HTY4_BACUN</name>
<accession>R9HTY4</accession>
<evidence type="ECO:0000313" key="1">
    <source>
        <dbReference type="EMBL" id="EOS07311.1"/>
    </source>
</evidence>
<organism evidence="1 2">
    <name type="scientific">Bacteroides uniformis dnLKV2</name>
    <dbReference type="NCBI Taxonomy" id="1235787"/>
    <lineage>
        <taxon>Bacteria</taxon>
        <taxon>Pseudomonadati</taxon>
        <taxon>Bacteroidota</taxon>
        <taxon>Bacteroidia</taxon>
        <taxon>Bacteroidales</taxon>
        <taxon>Bacteroidaceae</taxon>
        <taxon>Bacteroides</taxon>
    </lineage>
</organism>
<sequence>MKDEISESNKIHFAVMALGASSRKMNISPMEMYG</sequence>
<dbReference type="EMBL" id="ASSO01000009">
    <property type="protein sequence ID" value="EOS07311.1"/>
    <property type="molecule type" value="Genomic_DNA"/>
</dbReference>
<dbReference type="AlphaFoldDB" id="R9HTY4"/>